<accession>A0A5J9W867</accession>
<feature type="compositionally biased region" description="Basic and acidic residues" evidence="1">
    <location>
        <begin position="79"/>
        <end position="92"/>
    </location>
</feature>
<feature type="chain" id="PRO_5023806638" description="Secreted protein" evidence="2">
    <location>
        <begin position="22"/>
        <end position="114"/>
    </location>
</feature>
<feature type="region of interest" description="Disordered" evidence="1">
    <location>
        <begin position="23"/>
        <end position="114"/>
    </location>
</feature>
<name>A0A5J9W867_9POAL</name>
<dbReference type="EMBL" id="RWGY01000004">
    <property type="protein sequence ID" value="TVU44171.1"/>
    <property type="molecule type" value="Genomic_DNA"/>
</dbReference>
<gene>
    <name evidence="3" type="ORF">EJB05_03606</name>
</gene>
<dbReference type="AlphaFoldDB" id="A0A5J9W867"/>
<evidence type="ECO:0000256" key="2">
    <source>
        <dbReference type="SAM" id="SignalP"/>
    </source>
</evidence>
<feature type="compositionally biased region" description="Basic and acidic residues" evidence="1">
    <location>
        <begin position="45"/>
        <end position="58"/>
    </location>
</feature>
<keyword evidence="4" id="KW-1185">Reference proteome</keyword>
<sequence length="114" mass="12296">MQGAVLAIVIVLLASSDLISCSAPAQEDTSTHPRDGATAPPVEGTGKDGMMKNEEEKVIFGSPNTIFRPPPLPPSMPRARKDERMKNQEEKVIFGSPNTIFRPPPLPPTMSRAC</sequence>
<proteinExistence type="predicted"/>
<protein>
    <recommendedName>
        <fullName evidence="5">Secreted protein</fullName>
    </recommendedName>
</protein>
<reference evidence="3 4" key="1">
    <citation type="journal article" date="2019" name="Sci. Rep.">
        <title>A high-quality genome of Eragrostis curvula grass provides insights into Poaceae evolution and supports new strategies to enhance forage quality.</title>
        <authorList>
            <person name="Carballo J."/>
            <person name="Santos B.A.C.M."/>
            <person name="Zappacosta D."/>
            <person name="Garbus I."/>
            <person name="Selva J.P."/>
            <person name="Gallo C.A."/>
            <person name="Diaz A."/>
            <person name="Albertini E."/>
            <person name="Caccamo M."/>
            <person name="Echenique V."/>
        </authorList>
    </citation>
    <scope>NUCLEOTIDE SEQUENCE [LARGE SCALE GENOMIC DNA]</scope>
    <source>
        <strain evidence="4">cv. Victoria</strain>
        <tissue evidence="3">Leaf</tissue>
    </source>
</reference>
<evidence type="ECO:0000313" key="3">
    <source>
        <dbReference type="EMBL" id="TVU44171.1"/>
    </source>
</evidence>
<dbReference type="Gramene" id="TVU44171">
    <property type="protein sequence ID" value="TVU44171"/>
    <property type="gene ID" value="EJB05_03606"/>
</dbReference>
<keyword evidence="2" id="KW-0732">Signal</keyword>
<evidence type="ECO:0008006" key="5">
    <source>
        <dbReference type="Google" id="ProtNLM"/>
    </source>
</evidence>
<dbReference type="Proteomes" id="UP000324897">
    <property type="component" value="Chromosome 5"/>
</dbReference>
<evidence type="ECO:0000256" key="1">
    <source>
        <dbReference type="SAM" id="MobiDB-lite"/>
    </source>
</evidence>
<evidence type="ECO:0000313" key="4">
    <source>
        <dbReference type="Proteomes" id="UP000324897"/>
    </source>
</evidence>
<dbReference type="OrthoDB" id="10519557at2759"/>
<comment type="caution">
    <text evidence="3">The sequence shown here is derived from an EMBL/GenBank/DDBJ whole genome shotgun (WGS) entry which is preliminary data.</text>
</comment>
<feature type="signal peptide" evidence="2">
    <location>
        <begin position="1"/>
        <end position="21"/>
    </location>
</feature>
<organism evidence="3 4">
    <name type="scientific">Eragrostis curvula</name>
    <name type="common">weeping love grass</name>
    <dbReference type="NCBI Taxonomy" id="38414"/>
    <lineage>
        <taxon>Eukaryota</taxon>
        <taxon>Viridiplantae</taxon>
        <taxon>Streptophyta</taxon>
        <taxon>Embryophyta</taxon>
        <taxon>Tracheophyta</taxon>
        <taxon>Spermatophyta</taxon>
        <taxon>Magnoliopsida</taxon>
        <taxon>Liliopsida</taxon>
        <taxon>Poales</taxon>
        <taxon>Poaceae</taxon>
        <taxon>PACMAD clade</taxon>
        <taxon>Chloridoideae</taxon>
        <taxon>Eragrostideae</taxon>
        <taxon>Eragrostidinae</taxon>
        <taxon>Eragrostis</taxon>
    </lineage>
</organism>